<keyword evidence="2" id="KW-1185">Reference proteome</keyword>
<name>A0ACB6ZSB5_THEGA</name>
<evidence type="ECO:0000313" key="2">
    <source>
        <dbReference type="Proteomes" id="UP000886501"/>
    </source>
</evidence>
<sequence>MDQSVDQWHSIRPWIRRFALSVNQVSSVSATFTLKSALTAKPLDPALESLLENEQDDPPCASTDHPSSSTHSRAVSDALTQGLSVKVNSSPWQRVLLRVDEESDEALIIVFGLMPGRQYDVELGITHPQELLRSQITTDDPRNSTTMPIVVSTSDATATNIHESLTTPPDSTPSPSPTSSPTPSPSTSGDVSSSVSTPPTTLEDKIQQLNQTLSLLQSERDSLAISLKTTRRDAQRADAAIRADIETLKRASDKFASVEHRARQKVLALQEVVKQTLGAAADIGTTVTDIEASLPTLCKQQAEAENE</sequence>
<evidence type="ECO:0000313" key="1">
    <source>
        <dbReference type="EMBL" id="KAF9652348.1"/>
    </source>
</evidence>
<comment type="caution">
    <text evidence="1">The sequence shown here is derived from an EMBL/GenBank/DDBJ whole genome shotgun (WGS) entry which is preliminary data.</text>
</comment>
<feature type="non-terminal residue" evidence="1">
    <location>
        <position position="307"/>
    </location>
</feature>
<dbReference type="Proteomes" id="UP000886501">
    <property type="component" value="Unassembled WGS sequence"/>
</dbReference>
<organism evidence="1 2">
    <name type="scientific">Thelephora ganbajun</name>
    <name type="common">Ganba fungus</name>
    <dbReference type="NCBI Taxonomy" id="370292"/>
    <lineage>
        <taxon>Eukaryota</taxon>
        <taxon>Fungi</taxon>
        <taxon>Dikarya</taxon>
        <taxon>Basidiomycota</taxon>
        <taxon>Agaricomycotina</taxon>
        <taxon>Agaricomycetes</taxon>
        <taxon>Thelephorales</taxon>
        <taxon>Thelephoraceae</taxon>
        <taxon>Thelephora</taxon>
    </lineage>
</organism>
<proteinExistence type="predicted"/>
<protein>
    <submittedName>
        <fullName evidence="1">Uncharacterized protein</fullName>
    </submittedName>
</protein>
<reference evidence="1" key="1">
    <citation type="submission" date="2019-10" db="EMBL/GenBank/DDBJ databases">
        <authorList>
            <consortium name="DOE Joint Genome Institute"/>
            <person name="Kuo A."/>
            <person name="Miyauchi S."/>
            <person name="Kiss E."/>
            <person name="Drula E."/>
            <person name="Kohler A."/>
            <person name="Sanchez-Garcia M."/>
            <person name="Andreopoulos B."/>
            <person name="Barry K.W."/>
            <person name="Bonito G."/>
            <person name="Buee M."/>
            <person name="Carver A."/>
            <person name="Chen C."/>
            <person name="Cichocki N."/>
            <person name="Clum A."/>
            <person name="Culley D."/>
            <person name="Crous P.W."/>
            <person name="Fauchery L."/>
            <person name="Girlanda M."/>
            <person name="Hayes R."/>
            <person name="Keri Z."/>
            <person name="Labutti K."/>
            <person name="Lipzen A."/>
            <person name="Lombard V."/>
            <person name="Magnuson J."/>
            <person name="Maillard F."/>
            <person name="Morin E."/>
            <person name="Murat C."/>
            <person name="Nolan M."/>
            <person name="Ohm R."/>
            <person name="Pangilinan J."/>
            <person name="Pereira M."/>
            <person name="Perotto S."/>
            <person name="Peter M."/>
            <person name="Riley R."/>
            <person name="Sitrit Y."/>
            <person name="Stielow B."/>
            <person name="Szollosi G."/>
            <person name="Zifcakova L."/>
            <person name="Stursova M."/>
            <person name="Spatafora J.W."/>
            <person name="Tedersoo L."/>
            <person name="Vaario L.-M."/>
            <person name="Yamada A."/>
            <person name="Yan M."/>
            <person name="Wang P."/>
            <person name="Xu J."/>
            <person name="Bruns T."/>
            <person name="Baldrian P."/>
            <person name="Vilgalys R."/>
            <person name="Henrissat B."/>
            <person name="Grigoriev I.V."/>
            <person name="Hibbett D."/>
            <person name="Nagy L.G."/>
            <person name="Martin F.M."/>
        </authorList>
    </citation>
    <scope>NUCLEOTIDE SEQUENCE</scope>
    <source>
        <strain evidence="1">P2</strain>
    </source>
</reference>
<dbReference type="EMBL" id="MU117969">
    <property type="protein sequence ID" value="KAF9652348.1"/>
    <property type="molecule type" value="Genomic_DNA"/>
</dbReference>
<gene>
    <name evidence="1" type="ORF">BDM02DRAFT_3075890</name>
</gene>
<reference evidence="1" key="2">
    <citation type="journal article" date="2020" name="Nat. Commun.">
        <title>Large-scale genome sequencing of mycorrhizal fungi provides insights into the early evolution of symbiotic traits.</title>
        <authorList>
            <person name="Miyauchi S."/>
            <person name="Kiss E."/>
            <person name="Kuo A."/>
            <person name="Drula E."/>
            <person name="Kohler A."/>
            <person name="Sanchez-Garcia M."/>
            <person name="Morin E."/>
            <person name="Andreopoulos B."/>
            <person name="Barry K.W."/>
            <person name="Bonito G."/>
            <person name="Buee M."/>
            <person name="Carver A."/>
            <person name="Chen C."/>
            <person name="Cichocki N."/>
            <person name="Clum A."/>
            <person name="Culley D."/>
            <person name="Crous P.W."/>
            <person name="Fauchery L."/>
            <person name="Girlanda M."/>
            <person name="Hayes R.D."/>
            <person name="Keri Z."/>
            <person name="LaButti K."/>
            <person name="Lipzen A."/>
            <person name="Lombard V."/>
            <person name="Magnuson J."/>
            <person name="Maillard F."/>
            <person name="Murat C."/>
            <person name="Nolan M."/>
            <person name="Ohm R.A."/>
            <person name="Pangilinan J."/>
            <person name="Pereira M.F."/>
            <person name="Perotto S."/>
            <person name="Peter M."/>
            <person name="Pfister S."/>
            <person name="Riley R."/>
            <person name="Sitrit Y."/>
            <person name="Stielow J.B."/>
            <person name="Szollosi G."/>
            <person name="Zifcakova L."/>
            <person name="Stursova M."/>
            <person name="Spatafora J.W."/>
            <person name="Tedersoo L."/>
            <person name="Vaario L.M."/>
            <person name="Yamada A."/>
            <person name="Yan M."/>
            <person name="Wang P."/>
            <person name="Xu J."/>
            <person name="Bruns T."/>
            <person name="Baldrian P."/>
            <person name="Vilgalys R."/>
            <person name="Dunand C."/>
            <person name="Henrissat B."/>
            <person name="Grigoriev I.V."/>
            <person name="Hibbett D."/>
            <person name="Nagy L.G."/>
            <person name="Martin F.M."/>
        </authorList>
    </citation>
    <scope>NUCLEOTIDE SEQUENCE</scope>
    <source>
        <strain evidence="1">P2</strain>
    </source>
</reference>
<accession>A0ACB6ZSB5</accession>